<dbReference type="Proteomes" id="UP001157418">
    <property type="component" value="Unassembled WGS sequence"/>
</dbReference>
<dbReference type="EMBL" id="CAKMRJ010005745">
    <property type="protein sequence ID" value="CAH1453249.1"/>
    <property type="molecule type" value="Genomic_DNA"/>
</dbReference>
<organism evidence="1 2">
    <name type="scientific">Lactuca virosa</name>
    <dbReference type="NCBI Taxonomy" id="75947"/>
    <lineage>
        <taxon>Eukaryota</taxon>
        <taxon>Viridiplantae</taxon>
        <taxon>Streptophyta</taxon>
        <taxon>Embryophyta</taxon>
        <taxon>Tracheophyta</taxon>
        <taxon>Spermatophyta</taxon>
        <taxon>Magnoliopsida</taxon>
        <taxon>eudicotyledons</taxon>
        <taxon>Gunneridae</taxon>
        <taxon>Pentapetalae</taxon>
        <taxon>asterids</taxon>
        <taxon>campanulids</taxon>
        <taxon>Asterales</taxon>
        <taxon>Asteraceae</taxon>
        <taxon>Cichorioideae</taxon>
        <taxon>Cichorieae</taxon>
        <taxon>Lactucinae</taxon>
        <taxon>Lactuca</taxon>
    </lineage>
</organism>
<comment type="caution">
    <text evidence="1">The sequence shown here is derived from an EMBL/GenBank/DDBJ whole genome shotgun (WGS) entry which is preliminary data.</text>
</comment>
<sequence length="78" mass="8963">MQSLWSVDQAWNQSEIRGKLKSATNHQLHVSYGEWFTFAFENQFYGIARKETQESSLPALVVMAEMLTGFKTLIKGYS</sequence>
<dbReference type="AlphaFoldDB" id="A0AAU9PSV7"/>
<evidence type="ECO:0000313" key="1">
    <source>
        <dbReference type="EMBL" id="CAH1453249.1"/>
    </source>
</evidence>
<name>A0AAU9PSV7_9ASTR</name>
<protein>
    <submittedName>
        <fullName evidence="1">Uncharacterized protein</fullName>
    </submittedName>
</protein>
<gene>
    <name evidence="1" type="ORF">LVIROSA_LOCUS38506</name>
</gene>
<keyword evidence="2" id="KW-1185">Reference proteome</keyword>
<reference evidence="1 2" key="1">
    <citation type="submission" date="2022-01" db="EMBL/GenBank/DDBJ databases">
        <authorList>
            <person name="Xiong W."/>
            <person name="Schranz E."/>
        </authorList>
    </citation>
    <scope>NUCLEOTIDE SEQUENCE [LARGE SCALE GENOMIC DNA]</scope>
</reference>
<accession>A0AAU9PSV7</accession>
<evidence type="ECO:0000313" key="2">
    <source>
        <dbReference type="Proteomes" id="UP001157418"/>
    </source>
</evidence>
<proteinExistence type="predicted"/>